<dbReference type="InterPro" id="IPR036890">
    <property type="entry name" value="HATPase_C_sf"/>
</dbReference>
<dbReference type="SUPFAM" id="SSF55874">
    <property type="entry name" value="ATPase domain of HSP90 chaperone/DNA topoisomerase II/histidine kinase"/>
    <property type="match status" value="1"/>
</dbReference>
<keyword evidence="5 9" id="KW-0812">Transmembrane</keyword>
<protein>
    <recommendedName>
        <fullName evidence="2">histidine kinase</fullName>
        <ecNumber evidence="2">2.7.13.3</ecNumber>
    </recommendedName>
</protein>
<keyword evidence="9" id="KW-0472">Membrane</keyword>
<dbReference type="InterPro" id="IPR013587">
    <property type="entry name" value="Nitrate/nitrite_sensing"/>
</dbReference>
<evidence type="ECO:0000259" key="10">
    <source>
        <dbReference type="PROSITE" id="PS50109"/>
    </source>
</evidence>
<feature type="transmembrane region" description="Helical" evidence="9">
    <location>
        <begin position="20"/>
        <end position="39"/>
    </location>
</feature>
<evidence type="ECO:0000256" key="2">
    <source>
        <dbReference type="ARBA" id="ARBA00012438"/>
    </source>
</evidence>
<dbReference type="SMART" id="SM00387">
    <property type="entry name" value="HATPase_c"/>
    <property type="match status" value="1"/>
</dbReference>
<evidence type="ECO:0000313" key="12">
    <source>
        <dbReference type="EMBL" id="GAA3507987.1"/>
    </source>
</evidence>
<accession>A0ABP6UHP7</accession>
<evidence type="ECO:0000256" key="8">
    <source>
        <dbReference type="SAM" id="MobiDB-lite"/>
    </source>
</evidence>
<evidence type="ECO:0000256" key="1">
    <source>
        <dbReference type="ARBA" id="ARBA00000085"/>
    </source>
</evidence>
<keyword evidence="6" id="KW-0418">Kinase</keyword>
<dbReference type="PANTHER" id="PTHR45436:SF5">
    <property type="entry name" value="SENSOR HISTIDINE KINASE TRCS"/>
    <property type="match status" value="1"/>
</dbReference>
<evidence type="ECO:0000256" key="3">
    <source>
        <dbReference type="ARBA" id="ARBA00022553"/>
    </source>
</evidence>
<gene>
    <name evidence="12" type="ORF">GCM10022416_61580</name>
</gene>
<dbReference type="EC" id="2.7.13.3" evidence="2"/>
<dbReference type="PROSITE" id="PS50109">
    <property type="entry name" value="HIS_KIN"/>
    <property type="match status" value="1"/>
</dbReference>
<feature type="domain" description="NIT" evidence="11">
    <location>
        <begin position="57"/>
        <end position="305"/>
    </location>
</feature>
<dbReference type="InterPro" id="IPR005467">
    <property type="entry name" value="His_kinase_dom"/>
</dbReference>
<dbReference type="PANTHER" id="PTHR45436">
    <property type="entry name" value="SENSOR HISTIDINE KINASE YKOH"/>
    <property type="match status" value="1"/>
</dbReference>
<feature type="domain" description="Histidine kinase" evidence="10">
    <location>
        <begin position="523"/>
        <end position="626"/>
    </location>
</feature>
<evidence type="ECO:0000256" key="9">
    <source>
        <dbReference type="SAM" id="Phobius"/>
    </source>
</evidence>
<evidence type="ECO:0000256" key="5">
    <source>
        <dbReference type="ARBA" id="ARBA00022692"/>
    </source>
</evidence>
<evidence type="ECO:0000256" key="7">
    <source>
        <dbReference type="ARBA" id="ARBA00022989"/>
    </source>
</evidence>
<keyword evidence="13" id="KW-1185">Reference proteome</keyword>
<dbReference type="InterPro" id="IPR010910">
    <property type="entry name" value="Nitrate/nitrite_sensing_bac"/>
</dbReference>
<organism evidence="12 13">
    <name type="scientific">Actinomadura keratinilytica</name>
    <dbReference type="NCBI Taxonomy" id="547461"/>
    <lineage>
        <taxon>Bacteria</taxon>
        <taxon>Bacillati</taxon>
        <taxon>Actinomycetota</taxon>
        <taxon>Actinomycetes</taxon>
        <taxon>Streptosporangiales</taxon>
        <taxon>Thermomonosporaceae</taxon>
        <taxon>Actinomadura</taxon>
    </lineage>
</organism>
<dbReference type="Pfam" id="PF02518">
    <property type="entry name" value="HATPase_c"/>
    <property type="match status" value="1"/>
</dbReference>
<dbReference type="Proteomes" id="UP001500266">
    <property type="component" value="Unassembled WGS sequence"/>
</dbReference>
<comment type="caution">
    <text evidence="12">The sequence shown here is derived from an EMBL/GenBank/DDBJ whole genome shotgun (WGS) entry which is preliminary data.</text>
</comment>
<evidence type="ECO:0000313" key="13">
    <source>
        <dbReference type="Proteomes" id="UP001500266"/>
    </source>
</evidence>
<keyword evidence="3" id="KW-0597">Phosphoprotein</keyword>
<dbReference type="InterPro" id="IPR050428">
    <property type="entry name" value="TCS_sensor_his_kinase"/>
</dbReference>
<keyword evidence="7 9" id="KW-1133">Transmembrane helix</keyword>
<dbReference type="EMBL" id="BAABDO010000183">
    <property type="protein sequence ID" value="GAA3507987.1"/>
    <property type="molecule type" value="Genomic_DNA"/>
</dbReference>
<feature type="region of interest" description="Disordered" evidence="8">
    <location>
        <begin position="630"/>
        <end position="807"/>
    </location>
</feature>
<evidence type="ECO:0000259" key="11">
    <source>
        <dbReference type="PROSITE" id="PS50906"/>
    </source>
</evidence>
<name>A0ABP6UHP7_9ACTN</name>
<dbReference type="PROSITE" id="PS50906">
    <property type="entry name" value="NIT"/>
    <property type="match status" value="1"/>
</dbReference>
<proteinExistence type="predicted"/>
<keyword evidence="4" id="KW-0808">Transferase</keyword>
<reference evidence="13" key="1">
    <citation type="journal article" date="2019" name="Int. J. Syst. Evol. Microbiol.">
        <title>The Global Catalogue of Microorganisms (GCM) 10K type strain sequencing project: providing services to taxonomists for standard genome sequencing and annotation.</title>
        <authorList>
            <consortium name="The Broad Institute Genomics Platform"/>
            <consortium name="The Broad Institute Genome Sequencing Center for Infectious Disease"/>
            <person name="Wu L."/>
            <person name="Ma J."/>
        </authorList>
    </citation>
    <scope>NUCLEOTIDE SEQUENCE [LARGE SCALE GENOMIC DNA]</scope>
    <source>
        <strain evidence="13">JCM 17316</strain>
    </source>
</reference>
<dbReference type="Pfam" id="PF08376">
    <property type="entry name" value="NIT"/>
    <property type="match status" value="1"/>
</dbReference>
<dbReference type="InterPro" id="IPR003594">
    <property type="entry name" value="HATPase_dom"/>
</dbReference>
<evidence type="ECO:0000256" key="6">
    <source>
        <dbReference type="ARBA" id="ARBA00022777"/>
    </source>
</evidence>
<feature type="compositionally biased region" description="Polar residues" evidence="8">
    <location>
        <begin position="659"/>
        <end position="682"/>
    </location>
</feature>
<evidence type="ECO:0000256" key="4">
    <source>
        <dbReference type="ARBA" id="ARBA00022679"/>
    </source>
</evidence>
<sequence>MRSRLRQDGRTPKARLRPKITVMLIALFALWIFAAWVTWNDAGNLWTVQSRDNTAGRPTKTLINVLQVERRATLVQIAESARSAGARAQARRDVRAQTDRYVEQWRKKAFKADQEIMPYVKETDRRLRRLASVRDGVDAGAVSGASAAQVYNDAIDAAFRISRATAGLDDPELAADGRALIELTRAREMLAREDATVAEVLTKGRLAAGDYQRIIEAISAQRQVTGDAGASLSVDVRDRFERLSQTPAFAQLERLQNRLRQEQRPAGRAVVRPAEWQHATDQVLKQWDETIDAGGDRLVERSFPMVAGVIGRLAVAGGLGLVAVIASAWLAFTALRNLARGLSDLRSAAEDLTRKLPHVVERLRSGERVDVDAEVPPLSGGGDDIARVAKAFNELARDVVASTVREIDIHNRHKEALQEVAQRPQALVRQALSTLDELERRPDLGTDELRRLFVVDNKLVLIGRFLANLQLLSGGRQIRGLIRPRSLYDLIRAAIGEVEDYDRVVSEPVTKDYWVIGPAVDDVVRVLAELIENGLKYSPSQSPVQISVTYPASGVAIEIVDHGLGLTPEKLEEYNHLLANPPAELDPKHMGLYVVAQCAKARGIQVTLTTGPYGGVQAIVLLPKDLLTTPPAPKPKKAPVAGPVSGGHALPSGGRPQGAPSTAPQPTLSLVRSDAAPSQANGSRDAEGPRTPATGNRIPQRADVQDGRRPADNGTAGRAAEAEESLTENGLPIRRPQESLAEPLREPSSVDAGHVPEDAPNPEEVRRRLSNYQKLTRQGRADAQRTQAADARDAAAPAETDTSPDGQ</sequence>
<dbReference type="Gene3D" id="3.30.565.10">
    <property type="entry name" value="Histidine kinase-like ATPase, C-terminal domain"/>
    <property type="match status" value="1"/>
</dbReference>
<feature type="compositionally biased region" description="Low complexity" evidence="8">
    <location>
        <begin position="784"/>
        <end position="801"/>
    </location>
</feature>
<dbReference type="RefSeq" id="WP_345025319.1">
    <property type="nucleotide sequence ID" value="NZ_BAABDO010000183.1"/>
</dbReference>
<comment type="catalytic activity">
    <reaction evidence="1">
        <text>ATP + protein L-histidine = ADP + protein N-phospho-L-histidine.</text>
        <dbReference type="EC" id="2.7.13.3"/>
    </reaction>
</comment>